<keyword evidence="5" id="KW-1185">Reference proteome</keyword>
<feature type="transmembrane region" description="Helical" evidence="2">
    <location>
        <begin position="12"/>
        <end position="33"/>
    </location>
</feature>
<dbReference type="AlphaFoldDB" id="A0A8V0YHX8"/>
<evidence type="ECO:0000313" key="5">
    <source>
        <dbReference type="Proteomes" id="UP000000539"/>
    </source>
</evidence>
<reference evidence="4" key="3">
    <citation type="submission" date="2025-09" db="UniProtKB">
        <authorList>
            <consortium name="Ensembl"/>
        </authorList>
    </citation>
    <scope>IDENTIFICATION</scope>
    <source>
        <strain evidence="4">broiler</strain>
    </source>
</reference>
<keyword evidence="2" id="KW-1133">Transmembrane helix</keyword>
<evidence type="ECO:0000256" key="2">
    <source>
        <dbReference type="SAM" id="Phobius"/>
    </source>
</evidence>
<evidence type="ECO:0000259" key="3">
    <source>
        <dbReference type="Pfam" id="PF01562"/>
    </source>
</evidence>
<dbReference type="Proteomes" id="UP000000539">
    <property type="component" value="Chromosome Z"/>
</dbReference>
<evidence type="ECO:0000256" key="1">
    <source>
        <dbReference type="ARBA" id="ARBA00023157"/>
    </source>
</evidence>
<dbReference type="InterPro" id="IPR002870">
    <property type="entry name" value="Peptidase_M12B_N"/>
</dbReference>
<sequence length="212" mass="23821">MPCVPPSWAASGSFWLLVLHVPALLCGTGASLFPDGRQGQFIKTLQEYEVVDPARVDANGHFVSFNLHHHISNTRKRRDLGKKENVVYYKINHKEKDLFFNLTIHMGFLSHNYIVERRRGNHSRAKIAMHSGVPCHFIGSVLQPGSGSGTAAISTCNGLTPLAFSNKKIIGGRNGNKIMWLSERFLGDLSARSDGWRRLWLQTVRWLNIMEA</sequence>
<dbReference type="Pfam" id="PF01562">
    <property type="entry name" value="Pep_M12B_propep"/>
    <property type="match status" value="1"/>
</dbReference>
<feature type="domain" description="Peptidase M12B propeptide" evidence="3">
    <location>
        <begin position="49"/>
        <end position="141"/>
    </location>
</feature>
<evidence type="ECO:0000313" key="4">
    <source>
        <dbReference type="Ensembl" id="ENSGALP00010018464.1"/>
    </source>
</evidence>
<protein>
    <submittedName>
        <fullName evidence="4">ADAM metallopeptidase with thrombospondin type 1 motif 12</fullName>
    </submittedName>
</protein>
<dbReference type="GeneTree" id="ENSGT00940000155855"/>
<proteinExistence type="predicted"/>
<keyword evidence="2" id="KW-0812">Transmembrane</keyword>
<dbReference type="Ensembl" id="ENSGALT00010031596.1">
    <property type="protein sequence ID" value="ENSGALP00010018464.1"/>
    <property type="gene ID" value="ENSGALG00010013174.1"/>
</dbReference>
<organism evidence="4 5">
    <name type="scientific">Gallus gallus</name>
    <name type="common">Chicken</name>
    <dbReference type="NCBI Taxonomy" id="9031"/>
    <lineage>
        <taxon>Eukaryota</taxon>
        <taxon>Metazoa</taxon>
        <taxon>Chordata</taxon>
        <taxon>Craniata</taxon>
        <taxon>Vertebrata</taxon>
        <taxon>Euteleostomi</taxon>
        <taxon>Archelosauria</taxon>
        <taxon>Archosauria</taxon>
        <taxon>Dinosauria</taxon>
        <taxon>Saurischia</taxon>
        <taxon>Theropoda</taxon>
        <taxon>Coelurosauria</taxon>
        <taxon>Aves</taxon>
        <taxon>Neognathae</taxon>
        <taxon>Galloanserae</taxon>
        <taxon>Galliformes</taxon>
        <taxon>Phasianidae</taxon>
        <taxon>Phasianinae</taxon>
        <taxon>Gallus</taxon>
    </lineage>
</organism>
<name>A0A8V0YHX8_CHICK</name>
<reference evidence="4" key="2">
    <citation type="submission" date="2025-08" db="UniProtKB">
        <authorList>
            <consortium name="Ensembl"/>
        </authorList>
    </citation>
    <scope>IDENTIFICATION</scope>
    <source>
        <strain evidence="4">broiler</strain>
    </source>
</reference>
<accession>A0A8V0YHX8</accession>
<keyword evidence="1" id="KW-1015">Disulfide bond</keyword>
<dbReference type="OrthoDB" id="412680at2759"/>
<gene>
    <name evidence="4" type="primary">ADAMTS12</name>
</gene>
<reference evidence="4" key="1">
    <citation type="submission" date="2020-11" db="EMBL/GenBank/DDBJ databases">
        <title>Gallus gallus (Chicken) genome, bGalGal1, GRCg7b, maternal haplotype autosomes + Z &amp; W.</title>
        <authorList>
            <person name="Warren W."/>
            <person name="Formenti G."/>
            <person name="Fedrigo O."/>
            <person name="Haase B."/>
            <person name="Mountcastle J."/>
            <person name="Balacco J."/>
            <person name="Tracey A."/>
            <person name="Schneider V."/>
            <person name="Okimoto R."/>
            <person name="Cheng H."/>
            <person name="Hawken R."/>
            <person name="Howe K."/>
            <person name="Jarvis E.D."/>
        </authorList>
    </citation>
    <scope>NUCLEOTIDE SEQUENCE [LARGE SCALE GENOMIC DNA]</scope>
    <source>
        <strain evidence="4">Broiler</strain>
    </source>
</reference>
<keyword evidence="2" id="KW-0472">Membrane</keyword>